<reference evidence="5" key="1">
    <citation type="submission" date="2015-05" db="EMBL/GenBank/DDBJ databases">
        <authorList>
            <person name="Rodrigo-Torres Lidia"/>
            <person name="Arahal R.David."/>
        </authorList>
    </citation>
    <scope>NUCLEOTIDE SEQUENCE [LARGE SCALE GENOMIC DNA]</scope>
    <source>
        <strain evidence="5">CECT 7321</strain>
    </source>
</reference>
<organism evidence="4 5">
    <name type="scientific">Phaeobacter italicus</name>
    <dbReference type="NCBI Taxonomy" id="481446"/>
    <lineage>
        <taxon>Bacteria</taxon>
        <taxon>Pseudomonadati</taxon>
        <taxon>Pseudomonadota</taxon>
        <taxon>Alphaproteobacteria</taxon>
        <taxon>Rhodobacterales</taxon>
        <taxon>Roseobacteraceae</taxon>
        <taxon>Phaeobacter</taxon>
    </lineage>
</organism>
<feature type="compositionally biased region" description="Gly residues" evidence="1">
    <location>
        <begin position="37"/>
        <end position="63"/>
    </location>
</feature>
<keyword evidence="5" id="KW-1185">Reference proteome</keyword>
<dbReference type="EMBL" id="CVRL01000039">
    <property type="protein sequence ID" value="CRL12307.1"/>
    <property type="molecule type" value="Genomic_DNA"/>
</dbReference>
<feature type="chain" id="PRO_5005217305" evidence="3">
    <location>
        <begin position="27"/>
        <end position="98"/>
    </location>
</feature>
<dbReference type="RefSeq" id="WP_008559005.1">
    <property type="nucleotide sequence ID" value="NZ_CVRL01000039.1"/>
</dbReference>
<keyword evidence="2" id="KW-1133">Transmembrane helix</keyword>
<evidence type="ECO:0000256" key="1">
    <source>
        <dbReference type="SAM" id="MobiDB-lite"/>
    </source>
</evidence>
<evidence type="ECO:0000313" key="4">
    <source>
        <dbReference type="EMBL" id="CRL12307.1"/>
    </source>
</evidence>
<protein>
    <submittedName>
        <fullName evidence="4">VPEID-CTERM protein sorting domain protein</fullName>
    </submittedName>
</protein>
<proteinExistence type="predicted"/>
<evidence type="ECO:0000256" key="3">
    <source>
        <dbReference type="SAM" id="SignalP"/>
    </source>
</evidence>
<dbReference type="NCBIfam" id="TIGR04161">
    <property type="entry name" value="VPEID-CTERM"/>
    <property type="match status" value="1"/>
</dbReference>
<name>A0A0H5D520_9RHOB</name>
<keyword evidence="2" id="KW-0472">Membrane</keyword>
<sequence>MTLFSRFGTFAAGIVAWAVTAPVVFAAGEWPQDNGRPGNGNGNGWGNGWGNGGGNGNGNGNGGSQTVPEIDVSAGMLALAAVAAALLLAWELRRRRMA</sequence>
<dbReference type="Proteomes" id="UP000043764">
    <property type="component" value="Unassembled WGS sequence"/>
</dbReference>
<gene>
    <name evidence="4" type="ORF">NIT7321_03181</name>
</gene>
<evidence type="ECO:0000313" key="5">
    <source>
        <dbReference type="Proteomes" id="UP000043764"/>
    </source>
</evidence>
<accession>A0A0H5D520</accession>
<dbReference type="AlphaFoldDB" id="A0A0H5D520"/>
<keyword evidence="3" id="KW-0732">Signal</keyword>
<evidence type="ECO:0000256" key="2">
    <source>
        <dbReference type="SAM" id="Phobius"/>
    </source>
</evidence>
<dbReference type="InterPro" id="IPR026422">
    <property type="entry name" value="VPEID-CTERM"/>
</dbReference>
<feature type="signal peptide" evidence="3">
    <location>
        <begin position="1"/>
        <end position="26"/>
    </location>
</feature>
<feature type="transmembrane region" description="Helical" evidence="2">
    <location>
        <begin position="72"/>
        <end position="90"/>
    </location>
</feature>
<keyword evidence="2" id="KW-0812">Transmembrane</keyword>
<feature type="region of interest" description="Disordered" evidence="1">
    <location>
        <begin position="31"/>
        <end position="66"/>
    </location>
</feature>